<protein>
    <submittedName>
        <fullName evidence="3 4">Up-regulated during skeletal muscle growth protein 5-like</fullName>
    </submittedName>
</protein>
<dbReference type="PRINTS" id="PR01821">
    <property type="entry name" value="DAPIT"/>
</dbReference>
<keyword evidence="1" id="KW-0812">Transmembrane</keyword>
<evidence type="ECO:0000313" key="4">
    <source>
        <dbReference type="RefSeq" id="XP_028264813.1"/>
    </source>
</evidence>
<evidence type="ECO:0000313" key="3">
    <source>
        <dbReference type="RefSeq" id="XP_028264806.1"/>
    </source>
</evidence>
<organism evidence="2 3">
    <name type="scientific">Parambassis ranga</name>
    <name type="common">Indian glassy fish</name>
    <dbReference type="NCBI Taxonomy" id="210632"/>
    <lineage>
        <taxon>Eukaryota</taxon>
        <taxon>Metazoa</taxon>
        <taxon>Chordata</taxon>
        <taxon>Craniata</taxon>
        <taxon>Vertebrata</taxon>
        <taxon>Euteleostomi</taxon>
        <taxon>Actinopterygii</taxon>
        <taxon>Neopterygii</taxon>
        <taxon>Teleostei</taxon>
        <taxon>Neoteleostei</taxon>
        <taxon>Acanthomorphata</taxon>
        <taxon>Ovalentaria</taxon>
        <taxon>Ambassidae</taxon>
        <taxon>Parambassis</taxon>
    </lineage>
</organism>
<dbReference type="Proteomes" id="UP000515145">
    <property type="component" value="Chromosome 1"/>
</dbReference>
<dbReference type="InterPro" id="IPR009125">
    <property type="entry name" value="ATPMK"/>
</dbReference>
<keyword evidence="1" id="KW-1133">Transmembrane helix</keyword>
<keyword evidence="1" id="KW-0472">Membrane</keyword>
<dbReference type="AlphaFoldDB" id="A0A6P7IJ53"/>
<feature type="transmembrane region" description="Helical" evidence="1">
    <location>
        <begin position="55"/>
        <end position="73"/>
    </location>
</feature>
<evidence type="ECO:0000313" key="2">
    <source>
        <dbReference type="Proteomes" id="UP000515145"/>
    </source>
</evidence>
<dbReference type="RefSeq" id="XP_028264813.1">
    <property type="nucleotide sequence ID" value="XM_028409012.1"/>
</dbReference>
<dbReference type="Pfam" id="PF14960">
    <property type="entry name" value="ATP_synth_reg"/>
    <property type="match status" value="1"/>
</dbReference>
<dbReference type="RefSeq" id="XP_028264806.1">
    <property type="nucleotide sequence ID" value="XM_028409005.1"/>
</dbReference>
<dbReference type="OrthoDB" id="9435504at2759"/>
<dbReference type="GeneID" id="114437999"/>
<accession>A0A6P7IJ53</accession>
<reference evidence="3 4" key="1">
    <citation type="submission" date="2025-04" db="UniProtKB">
        <authorList>
            <consortium name="RefSeq"/>
        </authorList>
    </citation>
    <scope>IDENTIFICATION</scope>
</reference>
<gene>
    <name evidence="3 4" type="primary">LOC114437999</name>
</gene>
<sequence>MPTSPVTTRIPLTSLGHLVTEVKKQLFGIKAPVSEELSGWRKYFNSYTMQGRRNCVLTTYGILAVTAVVLLMHRPNKNESKTSTSTEG</sequence>
<keyword evidence="2" id="KW-1185">Reference proteome</keyword>
<proteinExistence type="predicted"/>
<evidence type="ECO:0000256" key="1">
    <source>
        <dbReference type="SAM" id="Phobius"/>
    </source>
</evidence>
<name>A0A6P7IJ53_9TELE</name>